<dbReference type="PANTHER" id="PTHR39450:SF1">
    <property type="entry name" value="DUF1667 DOMAIN-CONTAINING PROTEIN"/>
    <property type="match status" value="1"/>
</dbReference>
<dbReference type="Proteomes" id="UP000509623">
    <property type="component" value="Chromosome"/>
</dbReference>
<gene>
    <name evidence="1" type="ORF">GKP14_04705</name>
</gene>
<dbReference type="PANTHER" id="PTHR39450">
    <property type="entry name" value="MOLYBDOPTERIN OXIDOREDUCTASE, 4FE-4S CLUSTER-BINDING SUBUNIT"/>
    <property type="match status" value="1"/>
</dbReference>
<protein>
    <submittedName>
        <fullName evidence="1">DUF1667 domain-containing protein</fullName>
    </submittedName>
</protein>
<evidence type="ECO:0000313" key="2">
    <source>
        <dbReference type="Proteomes" id="UP000509623"/>
    </source>
</evidence>
<accession>A0ABX6PVP2</accession>
<dbReference type="EMBL" id="CP046161">
    <property type="protein sequence ID" value="QKO30378.1"/>
    <property type="molecule type" value="Genomic_DNA"/>
</dbReference>
<organism evidence="1 2">
    <name type="scientific">Caproicibacterium lactatifermentans</name>
    <dbReference type="NCBI Taxonomy" id="2666138"/>
    <lineage>
        <taxon>Bacteria</taxon>
        <taxon>Bacillati</taxon>
        <taxon>Bacillota</taxon>
        <taxon>Clostridia</taxon>
        <taxon>Eubacteriales</taxon>
        <taxon>Oscillospiraceae</taxon>
        <taxon>Caproicibacterium</taxon>
    </lineage>
</organism>
<dbReference type="InterPro" id="IPR036593">
    <property type="entry name" value="CPE0013-like_sf"/>
</dbReference>
<name>A0ABX6PVP2_9FIRM</name>
<proteinExistence type="predicted"/>
<dbReference type="SUPFAM" id="SSF160148">
    <property type="entry name" value="CPE0013-like"/>
    <property type="match status" value="1"/>
</dbReference>
<reference evidence="2" key="1">
    <citation type="submission" date="2019-11" db="EMBL/GenBank/DDBJ databases">
        <authorList>
            <person name="Ren C."/>
            <person name="Wang H."/>
            <person name="Xu Y."/>
        </authorList>
    </citation>
    <scope>NUCLEOTIDE SEQUENCE [LARGE SCALE GENOMIC DNA]</scope>
    <source>
        <strain evidence="2">JNU-WLY1368</strain>
    </source>
</reference>
<dbReference type="Pfam" id="PF07892">
    <property type="entry name" value="DUF1667"/>
    <property type="match status" value="1"/>
</dbReference>
<evidence type="ECO:0000313" key="1">
    <source>
        <dbReference type="EMBL" id="QKO30378.1"/>
    </source>
</evidence>
<keyword evidence="2" id="KW-1185">Reference proteome</keyword>
<dbReference type="RefSeq" id="WP_086034829.1">
    <property type="nucleotide sequence ID" value="NZ_CP046161.1"/>
</dbReference>
<dbReference type="Gene3D" id="3.10.530.10">
    <property type="entry name" value="CPE0013-like"/>
    <property type="match status" value="1"/>
</dbReference>
<sequence>MKEIICTCCPKGCRLQVDEMQDYRVTGNGCPNGAVYGRQEATNPVRIVTSTVRIRGGLHPRCPVKTEQAVPKKQVPAVMKALEKVELQAPVSRGQVVLQDICGTGVNLITTRSM</sequence>
<dbReference type="InterPro" id="IPR012460">
    <property type="entry name" value="DUF1667"/>
</dbReference>